<comment type="caution">
    <text evidence="5">The sequence shown here is derived from an EMBL/GenBank/DDBJ whole genome shotgun (WGS) entry which is preliminary data.</text>
</comment>
<dbReference type="Gene3D" id="1.10.10.60">
    <property type="entry name" value="Homeodomain-like"/>
    <property type="match status" value="1"/>
</dbReference>
<sequence length="315" mass="35622">MTSVRPHARPAPRKCVSEAWDANEHARNLTDWSQQYDQLSPGTFHGRLDEIHLPRMQVFREYTSHALDQKCTVWPDSLWLGIPMGKRGCRINGQPSGEHEILCRPGGCDFELLTPDDFGIYGLVVSRSALTGLADENTEGVAHAGTERLWLAPPHRQAVTFVIERLLAMPADRLEIKVHQDILTLALEPILRDARPSAERPPSHARRRKAVERVRAHLNQNAALPVTLDELCAIAHVSPRTLRYSFESVLGISPIQFLRLARLNRVRRYLSTPEAVSVSEGANAWGFYHLSQFARDYKALFGETPSATRERPRRH</sequence>
<dbReference type="SMART" id="SM00342">
    <property type="entry name" value="HTH_ARAC"/>
    <property type="match status" value="1"/>
</dbReference>
<feature type="domain" description="HTH araC/xylS-type" evidence="4">
    <location>
        <begin position="212"/>
        <end position="311"/>
    </location>
</feature>
<accession>A0ABU1GSH9</accession>
<dbReference type="RefSeq" id="WP_251592924.1">
    <property type="nucleotide sequence ID" value="NZ_JAMLJI010000002.1"/>
</dbReference>
<reference evidence="5 6" key="1">
    <citation type="submission" date="2023-04" db="EMBL/GenBank/DDBJ databases">
        <title>A long-awaited taxogenomic arrangement of the family Halomonadaceae.</title>
        <authorList>
            <person name="De La Haba R."/>
            <person name="Chuvochina M."/>
            <person name="Wittouck S."/>
            <person name="Arahal D.R."/>
            <person name="Sanchez-Porro C."/>
            <person name="Hugenholtz P."/>
            <person name="Ventosa A."/>
        </authorList>
    </citation>
    <scope>NUCLEOTIDE SEQUENCE [LARGE SCALE GENOMIC DNA]</scope>
    <source>
        <strain evidence="5 6">DSM 22428</strain>
    </source>
</reference>
<protein>
    <submittedName>
        <fullName evidence="5">Helix-turn-helix domain-containing protein</fullName>
    </submittedName>
</protein>
<keyword evidence="3" id="KW-0804">Transcription</keyword>
<dbReference type="InterPro" id="IPR018060">
    <property type="entry name" value="HTH_AraC"/>
</dbReference>
<proteinExistence type="predicted"/>
<keyword evidence="1" id="KW-0805">Transcription regulation</keyword>
<keyword evidence="6" id="KW-1185">Reference proteome</keyword>
<evidence type="ECO:0000313" key="5">
    <source>
        <dbReference type="EMBL" id="MDR5894790.1"/>
    </source>
</evidence>
<dbReference type="InterPro" id="IPR050204">
    <property type="entry name" value="AraC_XylS_family_regulators"/>
</dbReference>
<evidence type="ECO:0000313" key="6">
    <source>
        <dbReference type="Proteomes" id="UP001269375"/>
    </source>
</evidence>
<evidence type="ECO:0000256" key="2">
    <source>
        <dbReference type="ARBA" id="ARBA00023125"/>
    </source>
</evidence>
<gene>
    <name evidence="5" type="ORF">QC825_01720</name>
</gene>
<name>A0ABU1GSH9_9GAMM</name>
<dbReference type="PROSITE" id="PS01124">
    <property type="entry name" value="HTH_ARAC_FAMILY_2"/>
    <property type="match status" value="1"/>
</dbReference>
<dbReference type="PANTHER" id="PTHR46796:SF12">
    <property type="entry name" value="HTH-TYPE DNA-BINDING TRANSCRIPTIONAL ACTIVATOR EUTR"/>
    <property type="match status" value="1"/>
</dbReference>
<evidence type="ECO:0000256" key="3">
    <source>
        <dbReference type="ARBA" id="ARBA00023163"/>
    </source>
</evidence>
<dbReference type="Proteomes" id="UP001269375">
    <property type="component" value="Unassembled WGS sequence"/>
</dbReference>
<dbReference type="EMBL" id="JARWAO010000001">
    <property type="protein sequence ID" value="MDR5894790.1"/>
    <property type="molecule type" value="Genomic_DNA"/>
</dbReference>
<evidence type="ECO:0000256" key="1">
    <source>
        <dbReference type="ARBA" id="ARBA00023015"/>
    </source>
</evidence>
<dbReference type="Pfam" id="PF12833">
    <property type="entry name" value="HTH_18"/>
    <property type="match status" value="1"/>
</dbReference>
<dbReference type="SUPFAM" id="SSF46689">
    <property type="entry name" value="Homeodomain-like"/>
    <property type="match status" value="2"/>
</dbReference>
<keyword evidence="2" id="KW-0238">DNA-binding</keyword>
<dbReference type="InterPro" id="IPR009057">
    <property type="entry name" value="Homeodomain-like_sf"/>
</dbReference>
<dbReference type="PANTHER" id="PTHR46796">
    <property type="entry name" value="HTH-TYPE TRANSCRIPTIONAL ACTIVATOR RHAS-RELATED"/>
    <property type="match status" value="1"/>
</dbReference>
<organism evidence="5 6">
    <name type="scientific">Larsenimonas suaedae</name>
    <dbReference type="NCBI Taxonomy" id="1851019"/>
    <lineage>
        <taxon>Bacteria</taxon>
        <taxon>Pseudomonadati</taxon>
        <taxon>Pseudomonadota</taxon>
        <taxon>Gammaproteobacteria</taxon>
        <taxon>Oceanospirillales</taxon>
        <taxon>Halomonadaceae</taxon>
        <taxon>Larsenimonas</taxon>
    </lineage>
</organism>
<evidence type="ECO:0000259" key="4">
    <source>
        <dbReference type="PROSITE" id="PS01124"/>
    </source>
</evidence>